<name>A0A319EI75_ASPSB</name>
<keyword evidence="2" id="KW-1185">Reference proteome</keyword>
<dbReference type="Proteomes" id="UP000248423">
    <property type="component" value="Unassembled WGS sequence"/>
</dbReference>
<protein>
    <submittedName>
        <fullName evidence="1">Uncharacterized protein</fullName>
    </submittedName>
</protein>
<proteinExistence type="predicted"/>
<evidence type="ECO:0000313" key="2">
    <source>
        <dbReference type="Proteomes" id="UP000248423"/>
    </source>
</evidence>
<sequence>MSTSSRISVRTMHVGSGLIDLTADLEAARAEVKKHGTSRALSAVDIYNVKGPGLLRLANQFAKGYQMIPEAIARGVGKNPHDIQPVYEVVKMKRGWISIQGLLAFVMIRLSETDGGLSMRAFSKTGSEDVAWTAGDIVEISGADGILLEGEGTWAGIAVGYK</sequence>
<dbReference type="AlphaFoldDB" id="A0A319EI75"/>
<organism evidence="1 2">
    <name type="scientific">Aspergillus sclerotiicarbonarius (strain CBS 121057 / IBT 28362)</name>
    <dbReference type="NCBI Taxonomy" id="1448318"/>
    <lineage>
        <taxon>Eukaryota</taxon>
        <taxon>Fungi</taxon>
        <taxon>Dikarya</taxon>
        <taxon>Ascomycota</taxon>
        <taxon>Pezizomycotina</taxon>
        <taxon>Eurotiomycetes</taxon>
        <taxon>Eurotiomycetidae</taxon>
        <taxon>Eurotiales</taxon>
        <taxon>Aspergillaceae</taxon>
        <taxon>Aspergillus</taxon>
        <taxon>Aspergillus subgen. Circumdati</taxon>
    </lineage>
</organism>
<evidence type="ECO:0000313" key="1">
    <source>
        <dbReference type="EMBL" id="PYI07385.1"/>
    </source>
</evidence>
<accession>A0A319EI75</accession>
<dbReference type="VEuPathDB" id="FungiDB:BO78DRAFT_396448"/>
<gene>
    <name evidence="1" type="ORF">BO78DRAFT_396448</name>
</gene>
<dbReference type="EMBL" id="KZ826342">
    <property type="protein sequence ID" value="PYI07385.1"/>
    <property type="molecule type" value="Genomic_DNA"/>
</dbReference>
<reference evidence="1 2" key="1">
    <citation type="submission" date="2018-02" db="EMBL/GenBank/DDBJ databases">
        <title>The genomes of Aspergillus section Nigri reveals drivers in fungal speciation.</title>
        <authorList>
            <consortium name="DOE Joint Genome Institute"/>
            <person name="Vesth T.C."/>
            <person name="Nybo J."/>
            <person name="Theobald S."/>
            <person name="Brandl J."/>
            <person name="Frisvad J.C."/>
            <person name="Nielsen K.F."/>
            <person name="Lyhne E.K."/>
            <person name="Kogle M.E."/>
            <person name="Kuo A."/>
            <person name="Riley R."/>
            <person name="Clum A."/>
            <person name="Nolan M."/>
            <person name="Lipzen A."/>
            <person name="Salamov A."/>
            <person name="Henrissat B."/>
            <person name="Wiebenga A."/>
            <person name="De vries R.P."/>
            <person name="Grigoriev I.V."/>
            <person name="Mortensen U.H."/>
            <person name="Andersen M.R."/>
            <person name="Baker S.E."/>
        </authorList>
    </citation>
    <scope>NUCLEOTIDE SEQUENCE [LARGE SCALE GENOMIC DNA]</scope>
    <source>
        <strain evidence="1 2">CBS 121057</strain>
    </source>
</reference>